<dbReference type="Proteomes" id="UP000199642">
    <property type="component" value="Unassembled WGS sequence"/>
</dbReference>
<keyword evidence="2" id="KW-1185">Reference proteome</keyword>
<dbReference type="EMBL" id="FOPC01000012">
    <property type="protein sequence ID" value="SFG98853.1"/>
    <property type="molecule type" value="Genomic_DNA"/>
</dbReference>
<evidence type="ECO:0000313" key="2">
    <source>
        <dbReference type="Proteomes" id="UP000199642"/>
    </source>
</evidence>
<sequence length="135" mass="15552">MRYLSIVILIGLFSFGQKAERDPRLIGQWITLYSTNGTGEIQRDMLFGKNYVETFTKSGKYILDPQFLRDDMKSRGINEPLDYASIPTFSWKTENNEVLIIDSGQGSQKIRYGFSGDTLLKGYPNGHIRYLLKRK</sequence>
<proteinExistence type="predicted"/>
<evidence type="ECO:0000313" key="1">
    <source>
        <dbReference type="EMBL" id="SFG98853.1"/>
    </source>
</evidence>
<protein>
    <recommendedName>
        <fullName evidence="3">Lipocalin-like domain-containing protein</fullName>
    </recommendedName>
</protein>
<evidence type="ECO:0008006" key="3">
    <source>
        <dbReference type="Google" id="ProtNLM"/>
    </source>
</evidence>
<accession>A0A1I2WBV4</accession>
<name>A0A1I2WBV4_9BACT</name>
<dbReference type="OrthoDB" id="825933at2"/>
<dbReference type="AlphaFoldDB" id="A0A1I2WBV4"/>
<organism evidence="1 2">
    <name type="scientific">Algoriphagus hitonicola</name>
    <dbReference type="NCBI Taxonomy" id="435880"/>
    <lineage>
        <taxon>Bacteria</taxon>
        <taxon>Pseudomonadati</taxon>
        <taxon>Bacteroidota</taxon>
        <taxon>Cytophagia</taxon>
        <taxon>Cytophagales</taxon>
        <taxon>Cyclobacteriaceae</taxon>
        <taxon>Algoriphagus</taxon>
    </lineage>
</organism>
<gene>
    <name evidence="1" type="ORF">SAMN04487988_11258</name>
</gene>
<dbReference type="RefSeq" id="WP_092793283.1">
    <property type="nucleotide sequence ID" value="NZ_FOPC01000012.1"/>
</dbReference>
<reference evidence="2" key="1">
    <citation type="submission" date="2016-10" db="EMBL/GenBank/DDBJ databases">
        <authorList>
            <person name="Varghese N."/>
            <person name="Submissions S."/>
        </authorList>
    </citation>
    <scope>NUCLEOTIDE SEQUENCE [LARGE SCALE GENOMIC DNA]</scope>
    <source>
        <strain evidence="2">DSM 19315</strain>
    </source>
</reference>